<feature type="binding site" evidence="7">
    <location>
        <position position="379"/>
    </location>
    <ligand>
        <name>L-glutamate</name>
        <dbReference type="ChEBI" id="CHEBI:29985"/>
    </ligand>
</feature>
<dbReference type="InterPro" id="IPR008146">
    <property type="entry name" value="Gln_synth_cat_dom"/>
</dbReference>
<keyword evidence="4 8" id="KW-0547">Nucleotide-binding</keyword>
<feature type="binding site" evidence="7">
    <location>
        <position position="361"/>
    </location>
    <ligand>
        <name>L-glutamate</name>
        <dbReference type="ChEBI" id="CHEBI:29985"/>
    </ligand>
</feature>
<reference evidence="16 17" key="1">
    <citation type="submission" date="2015-03" db="EMBL/GenBank/DDBJ databases">
        <authorList>
            <person name="Murphy D."/>
        </authorList>
    </citation>
    <scope>NUCLEOTIDE SEQUENCE [LARGE SCALE GENOMIC DNA]</scope>
    <source>
        <strain evidence="16 17">OL-4</strain>
    </source>
</reference>
<name>A0A0E4C989_9FIRM</name>
<keyword evidence="9" id="KW-0479">Metal-binding</keyword>
<evidence type="ECO:0000313" key="16">
    <source>
        <dbReference type="EMBL" id="CFX90889.1"/>
    </source>
</evidence>
<evidence type="ECO:0000256" key="4">
    <source>
        <dbReference type="ARBA" id="ARBA00022741"/>
    </source>
</evidence>
<evidence type="ECO:0000256" key="6">
    <source>
        <dbReference type="ARBA" id="ARBA00030136"/>
    </source>
</evidence>
<sequence>YSIYHIFVYCILNNIFFTMYTASVIICSVNNSEEEMRVFTNYNEVMDYCAINSIQMIDFKMVDLWGRWRHLSIPTSRFTPDTLKYGIGFDGSNYGFAPVENSDMVFIPDLTTAVHDPFTEVPTLSMIGDVYVINQPENYRFDQDPRSIAFKAEEYMKSLGIADEMRIGPEFEFHVLNHVSHECSPNKCGYAIDAEQAIWNTGTDHLNLGYKVPHNGGYHIAPPQDILYDLRSRMCLLMEENNIPVKYHHHEVGGSGQIEIEVEFGGLREMADKTMLAKYLIKNLAFKEGKTVTFMPKPIYGEAGNGLHVHMHLFKNGEPLFYDANGYSQLSQTALYFIGGLLIHAPALLAFTNPSTNSYKRLIPGYEAPVSICFATANRSAVIRVPAYAKSPYAKRFEFRSSDATCNPYLAFSAMLMAGLDGIINKIDPTAEGFGPFDMNLYNLPKEEQDKIKSLPQSLDEALSALEKDHGFLLAGDVFPQRLIEIWIENKRKESCKVKEVPHPMEFQLYYDL</sequence>
<keyword evidence="13" id="KW-1133">Transmembrane helix</keyword>
<proteinExistence type="inferred from homology"/>
<evidence type="ECO:0000256" key="8">
    <source>
        <dbReference type="PIRSR" id="PIRSR604809-2"/>
    </source>
</evidence>
<dbReference type="InterPro" id="IPR014746">
    <property type="entry name" value="Gln_synth/guanido_kin_cat_dom"/>
</dbReference>
<dbReference type="STRING" id="690567.2177"/>
<dbReference type="Gene3D" id="3.10.20.70">
    <property type="entry name" value="Glutamine synthetase, N-terminal domain"/>
    <property type="match status" value="1"/>
</dbReference>
<dbReference type="PANTHER" id="PTHR43407:SF1">
    <property type="entry name" value="LENGSIN"/>
    <property type="match status" value="1"/>
</dbReference>
<evidence type="ECO:0000259" key="14">
    <source>
        <dbReference type="PROSITE" id="PS51986"/>
    </source>
</evidence>
<dbReference type="GO" id="GO:0046872">
    <property type="term" value="F:metal ion binding"/>
    <property type="evidence" value="ECO:0007669"/>
    <property type="project" value="UniProtKB-KW"/>
</dbReference>
<comment type="cofactor">
    <cofactor evidence="9">
        <name>Mg(2+)</name>
        <dbReference type="ChEBI" id="CHEBI:18420"/>
    </cofactor>
    <text evidence="9">Binds 2 Mg(2+) ions per subunit.</text>
</comment>
<evidence type="ECO:0000256" key="7">
    <source>
        <dbReference type="PIRSR" id="PIRSR604809-1"/>
    </source>
</evidence>
<feature type="binding site" evidence="9">
    <location>
        <position position="259"/>
    </location>
    <ligand>
        <name>Mg(2+)</name>
        <dbReference type="ChEBI" id="CHEBI:18420"/>
        <label>1</label>
    </ligand>
</feature>
<feature type="binding site" evidence="7">
    <location>
        <position position="367"/>
    </location>
    <ligand>
        <name>L-glutamate</name>
        <dbReference type="ChEBI" id="CHEBI:29985"/>
    </ligand>
</feature>
<dbReference type="GO" id="GO:0005737">
    <property type="term" value="C:cytoplasm"/>
    <property type="evidence" value="ECO:0007669"/>
    <property type="project" value="TreeGrafter"/>
</dbReference>
<keyword evidence="3" id="KW-0436">Ligase</keyword>
<dbReference type="PROSITE" id="PS51986">
    <property type="entry name" value="GS_BETA_GRASP"/>
    <property type="match status" value="1"/>
</dbReference>
<comment type="similarity">
    <text evidence="1 11 12">Belongs to the glutamine synthetase family.</text>
</comment>
<evidence type="ECO:0000256" key="13">
    <source>
        <dbReference type="SAM" id="Phobius"/>
    </source>
</evidence>
<dbReference type="GO" id="GO:0016020">
    <property type="term" value="C:membrane"/>
    <property type="evidence" value="ECO:0007669"/>
    <property type="project" value="TreeGrafter"/>
</dbReference>
<evidence type="ECO:0000256" key="10">
    <source>
        <dbReference type="PIRSR" id="PIRSR604809-50"/>
    </source>
</evidence>
<evidence type="ECO:0000256" key="11">
    <source>
        <dbReference type="PROSITE-ProRule" id="PRU01330"/>
    </source>
</evidence>
<dbReference type="Proteomes" id="UP000045545">
    <property type="component" value="Unassembled WGS sequence"/>
</dbReference>
<feature type="binding site" evidence="9">
    <location>
        <position position="172"/>
    </location>
    <ligand>
        <name>Mg(2+)</name>
        <dbReference type="ChEBI" id="CHEBI:18420"/>
        <label>1</label>
    </ligand>
</feature>
<evidence type="ECO:0000256" key="5">
    <source>
        <dbReference type="ARBA" id="ARBA00022840"/>
    </source>
</evidence>
<evidence type="ECO:0000256" key="9">
    <source>
        <dbReference type="PIRSR" id="PIRSR604809-3"/>
    </source>
</evidence>
<feature type="modified residue" description="O-AMP-tyrosine" evidence="10">
    <location>
        <position position="442"/>
    </location>
</feature>
<organism evidence="16 17">
    <name type="scientific">Syntrophomonas zehnderi OL-4</name>
    <dbReference type="NCBI Taxonomy" id="690567"/>
    <lineage>
        <taxon>Bacteria</taxon>
        <taxon>Bacillati</taxon>
        <taxon>Bacillota</taxon>
        <taxon>Clostridia</taxon>
        <taxon>Eubacteriales</taxon>
        <taxon>Syntrophomonadaceae</taxon>
        <taxon>Syntrophomonas</taxon>
    </lineage>
</organism>
<evidence type="ECO:0000256" key="12">
    <source>
        <dbReference type="RuleBase" id="RU000384"/>
    </source>
</evidence>
<feature type="non-terminal residue" evidence="16">
    <location>
        <position position="1"/>
    </location>
</feature>
<dbReference type="EC" id="6.3.1.2" evidence="2"/>
<keyword evidence="13" id="KW-0472">Membrane</keyword>
<feature type="binding site" evidence="7">
    <location>
        <position position="400"/>
    </location>
    <ligand>
        <name>L-glutamate</name>
        <dbReference type="ChEBI" id="CHEBI:29985"/>
    </ligand>
</feature>
<feature type="domain" description="GS catalytic" evidence="15">
    <location>
        <begin position="145"/>
        <end position="513"/>
    </location>
</feature>
<dbReference type="GO" id="GO:0019740">
    <property type="term" value="P:nitrogen utilization"/>
    <property type="evidence" value="ECO:0007669"/>
    <property type="project" value="TreeGrafter"/>
</dbReference>
<dbReference type="InterPro" id="IPR036651">
    <property type="entry name" value="Gln_synt_N_sf"/>
</dbReference>
<feature type="binding site" evidence="9">
    <location>
        <position position="398"/>
    </location>
    <ligand>
        <name>Mg(2+)</name>
        <dbReference type="ChEBI" id="CHEBI:18420"/>
        <label>1</label>
    </ligand>
</feature>
<dbReference type="Gene3D" id="3.30.590.10">
    <property type="entry name" value="Glutamine synthetase/guanido kinase, catalytic domain"/>
    <property type="match status" value="1"/>
</dbReference>
<keyword evidence="9" id="KW-0460">Magnesium</keyword>
<evidence type="ECO:0000256" key="2">
    <source>
        <dbReference type="ARBA" id="ARBA00012937"/>
    </source>
</evidence>
<evidence type="ECO:0000256" key="3">
    <source>
        <dbReference type="ARBA" id="ARBA00022598"/>
    </source>
</evidence>
<accession>A0A0E4C989</accession>
<protein>
    <recommendedName>
        <fullName evidence="2">glutamine synthetase</fullName>
        <ecNumber evidence="2">6.3.1.2</ecNumber>
    </recommendedName>
    <alternativeName>
        <fullName evidence="6">Glutamine synthetase I alpha</fullName>
    </alternativeName>
</protein>
<evidence type="ECO:0000259" key="15">
    <source>
        <dbReference type="PROSITE" id="PS51987"/>
    </source>
</evidence>
<dbReference type="EMBL" id="CGIH01000036">
    <property type="protein sequence ID" value="CFX90889.1"/>
    <property type="molecule type" value="Genomic_DNA"/>
</dbReference>
<dbReference type="NCBIfam" id="TIGR00653">
    <property type="entry name" value="GlnA"/>
    <property type="match status" value="1"/>
</dbReference>
<dbReference type="PANTHER" id="PTHR43407">
    <property type="entry name" value="GLUTAMINE SYNTHETASE"/>
    <property type="match status" value="1"/>
</dbReference>
<dbReference type="GO" id="GO:0005524">
    <property type="term" value="F:ATP binding"/>
    <property type="evidence" value="ECO:0007669"/>
    <property type="project" value="UniProtKB-KW"/>
</dbReference>
<feature type="transmembrane region" description="Helical" evidence="13">
    <location>
        <begin position="6"/>
        <end position="29"/>
    </location>
</feature>
<keyword evidence="13" id="KW-0812">Transmembrane</keyword>
<dbReference type="SMART" id="SM01230">
    <property type="entry name" value="Gln-synt_C"/>
    <property type="match status" value="1"/>
</dbReference>
<feature type="binding site" evidence="9">
    <location>
        <position position="251"/>
    </location>
    <ligand>
        <name>Mg(2+)</name>
        <dbReference type="ChEBI" id="CHEBI:18420"/>
        <label>1</label>
    </ligand>
</feature>
<dbReference type="InterPro" id="IPR008147">
    <property type="entry name" value="Gln_synt_N"/>
</dbReference>
<dbReference type="PROSITE" id="PS51987">
    <property type="entry name" value="GS_CATALYTIC"/>
    <property type="match status" value="1"/>
</dbReference>
<feature type="binding site" evidence="9">
    <location>
        <position position="170"/>
    </location>
    <ligand>
        <name>Mg(2+)</name>
        <dbReference type="ChEBI" id="CHEBI:18420"/>
        <label>1</label>
    </ligand>
</feature>
<keyword evidence="10" id="KW-0597">Phosphoprotein</keyword>
<gene>
    <name evidence="16" type="ORF">2177</name>
</gene>
<feature type="binding site" evidence="8">
    <location>
        <position position="379"/>
    </location>
    <ligand>
        <name>ATP</name>
        <dbReference type="ChEBI" id="CHEBI:30616"/>
    </ligand>
</feature>
<dbReference type="SUPFAM" id="SSF54368">
    <property type="entry name" value="Glutamine synthetase, N-terminal domain"/>
    <property type="match status" value="1"/>
</dbReference>
<dbReference type="Pfam" id="PF03951">
    <property type="entry name" value="Gln-synt_N"/>
    <property type="match status" value="1"/>
</dbReference>
<dbReference type="AlphaFoldDB" id="A0A0E4C989"/>
<evidence type="ECO:0000256" key="1">
    <source>
        <dbReference type="ARBA" id="ARBA00009897"/>
    </source>
</evidence>
<keyword evidence="17" id="KW-1185">Reference proteome</keyword>
<keyword evidence="5 8" id="KW-0067">ATP-binding</keyword>
<dbReference type="GO" id="GO:0004356">
    <property type="term" value="F:glutamine synthetase activity"/>
    <property type="evidence" value="ECO:0007669"/>
    <property type="project" value="UniProtKB-EC"/>
</dbReference>
<dbReference type="GO" id="GO:0006542">
    <property type="term" value="P:glutamine biosynthetic process"/>
    <property type="evidence" value="ECO:0007669"/>
    <property type="project" value="InterPro"/>
</dbReference>
<dbReference type="Pfam" id="PF00120">
    <property type="entry name" value="Gln-synt_C"/>
    <property type="match status" value="1"/>
</dbReference>
<dbReference type="SUPFAM" id="SSF55931">
    <property type="entry name" value="Glutamine synthetase/guanido kinase"/>
    <property type="match status" value="1"/>
</dbReference>
<feature type="binding site" evidence="9">
    <location>
        <position position="308"/>
    </location>
    <ligand>
        <name>Mg(2+)</name>
        <dbReference type="ChEBI" id="CHEBI:18420"/>
        <label>1</label>
    </ligand>
</feature>
<dbReference type="InterPro" id="IPR004809">
    <property type="entry name" value="Gln_synth_I"/>
</dbReference>
<evidence type="ECO:0000313" key="17">
    <source>
        <dbReference type="Proteomes" id="UP000045545"/>
    </source>
</evidence>
<feature type="domain" description="GS beta-grasp" evidence="14">
    <location>
        <begin position="52"/>
        <end position="135"/>
    </location>
</feature>